<evidence type="ECO:0000256" key="2">
    <source>
        <dbReference type="ARBA" id="ARBA00004667"/>
    </source>
</evidence>
<keyword evidence="6 12" id="KW-0328">Glycosyltransferase</keyword>
<evidence type="ECO:0000313" key="12">
    <source>
        <dbReference type="EMBL" id="SUZ30708.1"/>
    </source>
</evidence>
<dbReference type="RefSeq" id="WP_121093018.1">
    <property type="nucleotide sequence ID" value="NZ_UIHC01000003.1"/>
</dbReference>
<dbReference type="Gene3D" id="3.40.190.10">
    <property type="entry name" value="Periplasmic binding protein-like II"/>
    <property type="match status" value="2"/>
</dbReference>
<keyword evidence="7 12" id="KW-0808">Transferase</keyword>
<evidence type="ECO:0000256" key="6">
    <source>
        <dbReference type="ARBA" id="ARBA00022676"/>
    </source>
</evidence>
<evidence type="ECO:0000313" key="13">
    <source>
        <dbReference type="Proteomes" id="UP000272908"/>
    </source>
</evidence>
<gene>
    <name evidence="12" type="primary">hisG</name>
    <name evidence="12" type="ORF">ROE7235_00434</name>
</gene>
<dbReference type="Pfam" id="PF01634">
    <property type="entry name" value="HisG"/>
    <property type="match status" value="1"/>
</dbReference>
<protein>
    <recommendedName>
        <fullName evidence="4 10">ATP phosphoribosyltransferase</fullName>
        <ecNumber evidence="3 10">2.4.2.17</ecNumber>
    </recommendedName>
</protein>
<keyword evidence="8" id="KW-0368">Histidine biosynthesis</keyword>
<dbReference type="PANTHER" id="PTHR21403:SF8">
    <property type="entry name" value="ATP PHOSPHORIBOSYLTRANSFERASE"/>
    <property type="match status" value="1"/>
</dbReference>
<dbReference type="EC" id="2.4.2.17" evidence="3 10"/>
<feature type="domain" description="ATP phosphoribosyltransferase catalytic" evidence="11">
    <location>
        <begin position="54"/>
        <end position="226"/>
    </location>
</feature>
<dbReference type="SUPFAM" id="SSF53850">
    <property type="entry name" value="Periplasmic binding protein-like II"/>
    <property type="match status" value="1"/>
</dbReference>
<evidence type="ECO:0000256" key="3">
    <source>
        <dbReference type="ARBA" id="ARBA00011946"/>
    </source>
</evidence>
<name>A0A3B0MAD3_9RHOB</name>
<evidence type="ECO:0000259" key="11">
    <source>
        <dbReference type="Pfam" id="PF01634"/>
    </source>
</evidence>
<dbReference type="NCBIfam" id="TIGR00070">
    <property type="entry name" value="hisG"/>
    <property type="match status" value="1"/>
</dbReference>
<evidence type="ECO:0000256" key="4">
    <source>
        <dbReference type="ARBA" id="ARBA00020998"/>
    </source>
</evidence>
<dbReference type="CDD" id="cd13593">
    <property type="entry name" value="PBP2_HisGL3"/>
    <property type="match status" value="1"/>
</dbReference>
<evidence type="ECO:0000256" key="10">
    <source>
        <dbReference type="NCBIfam" id="TIGR00070"/>
    </source>
</evidence>
<dbReference type="AlphaFoldDB" id="A0A3B0MAD3"/>
<evidence type="ECO:0000256" key="1">
    <source>
        <dbReference type="ARBA" id="ARBA00000915"/>
    </source>
</evidence>
<dbReference type="InterPro" id="IPR001348">
    <property type="entry name" value="ATP_PRibTrfase_HisG"/>
</dbReference>
<dbReference type="Proteomes" id="UP000272908">
    <property type="component" value="Unassembled WGS sequence"/>
</dbReference>
<evidence type="ECO:0000256" key="9">
    <source>
        <dbReference type="ARBA" id="ARBA00024861"/>
    </source>
</evidence>
<keyword evidence="13" id="KW-1185">Reference proteome</keyword>
<dbReference type="GO" id="GO:0003879">
    <property type="term" value="F:ATP phosphoribosyltransferase activity"/>
    <property type="evidence" value="ECO:0007669"/>
    <property type="project" value="UniProtKB-UniRule"/>
</dbReference>
<proteinExistence type="predicted"/>
<dbReference type="UniPathway" id="UPA00031">
    <property type="reaction ID" value="UER00006"/>
</dbReference>
<dbReference type="EMBL" id="UIHC01000003">
    <property type="protein sequence ID" value="SUZ30708.1"/>
    <property type="molecule type" value="Genomic_DNA"/>
</dbReference>
<keyword evidence="5" id="KW-0028">Amino-acid biosynthesis</keyword>
<dbReference type="OrthoDB" id="9806435at2"/>
<comment type="pathway">
    <text evidence="2">Amino-acid biosynthesis; L-histidine biosynthesis; L-histidine from 5-phospho-alpha-D-ribose 1-diphosphate: step 1/9.</text>
</comment>
<evidence type="ECO:0000256" key="5">
    <source>
        <dbReference type="ARBA" id="ARBA00022605"/>
    </source>
</evidence>
<sequence length="239" mass="25808">MSLKLGVPSKGRLMEQTFDWFADRGLRLARTGSAREYAGTVNGVDGVELVLLSASEIPRELAAGRIHLGVTGSDLVRETLPDWPASVTELAQMGFGHADLILAVPVTWVDVETLDDLDAAAAAFRARHGFRLRIATKYHRLVREHLRAQGVADYQLVDSQGATEGTIRNLTAEAVADITSTGETLRANHLKILQGSPIHQSQATLFAARGADWSSTGQTLQRLSDRLGLPMPTGFSAQV</sequence>
<dbReference type="GO" id="GO:0000105">
    <property type="term" value="P:L-histidine biosynthetic process"/>
    <property type="evidence" value="ECO:0007669"/>
    <property type="project" value="UniProtKB-UniRule"/>
</dbReference>
<comment type="catalytic activity">
    <reaction evidence="1">
        <text>1-(5-phospho-beta-D-ribosyl)-ATP + diphosphate = 5-phospho-alpha-D-ribose 1-diphosphate + ATP</text>
        <dbReference type="Rhea" id="RHEA:18473"/>
        <dbReference type="ChEBI" id="CHEBI:30616"/>
        <dbReference type="ChEBI" id="CHEBI:33019"/>
        <dbReference type="ChEBI" id="CHEBI:58017"/>
        <dbReference type="ChEBI" id="CHEBI:73183"/>
        <dbReference type="EC" id="2.4.2.17"/>
    </reaction>
</comment>
<organism evidence="12 13">
    <name type="scientific">Roseinatronobacter ekhonensis</name>
    <dbReference type="NCBI Taxonomy" id="254356"/>
    <lineage>
        <taxon>Bacteria</taxon>
        <taxon>Pseudomonadati</taxon>
        <taxon>Pseudomonadota</taxon>
        <taxon>Alphaproteobacteria</taxon>
        <taxon>Rhodobacterales</taxon>
        <taxon>Paracoccaceae</taxon>
        <taxon>Roseinatronobacter</taxon>
    </lineage>
</organism>
<evidence type="ECO:0000256" key="7">
    <source>
        <dbReference type="ARBA" id="ARBA00022679"/>
    </source>
</evidence>
<dbReference type="InterPro" id="IPR013820">
    <property type="entry name" value="ATP_PRibTrfase_cat"/>
</dbReference>
<dbReference type="PANTHER" id="PTHR21403">
    <property type="entry name" value="ATP PHOSPHORIBOSYLTRANSFERASE ATP-PRTASE"/>
    <property type="match status" value="1"/>
</dbReference>
<accession>A0A3B0MAD3</accession>
<reference evidence="13" key="1">
    <citation type="submission" date="2018-08" db="EMBL/GenBank/DDBJ databases">
        <authorList>
            <person name="Rodrigo-Torres L."/>
            <person name="Arahal R. D."/>
            <person name="Lucena T."/>
        </authorList>
    </citation>
    <scope>NUCLEOTIDE SEQUENCE [LARGE SCALE GENOMIC DNA]</scope>
    <source>
        <strain evidence="13">CECT 7235</strain>
    </source>
</reference>
<comment type="function">
    <text evidence="9">Catalyzes the condensation of ATP and 5-phosphoribose 1-diphosphate to form N'-(5'-phosphoribosyl)-ATP (PR-ATP). Has a crucial role in the pathway because the rate of histidine biosynthesis seems to be controlled primarily by regulation of HisG enzymatic activity.</text>
</comment>
<dbReference type="GO" id="GO:0005737">
    <property type="term" value="C:cytoplasm"/>
    <property type="evidence" value="ECO:0007669"/>
    <property type="project" value="InterPro"/>
</dbReference>
<evidence type="ECO:0000256" key="8">
    <source>
        <dbReference type="ARBA" id="ARBA00023102"/>
    </source>
</evidence>